<dbReference type="RefSeq" id="WP_109320516.1">
    <property type="nucleotide sequence ID" value="NZ_QFWT01000009.1"/>
</dbReference>
<dbReference type="InterPro" id="IPR029063">
    <property type="entry name" value="SAM-dependent_MTases_sf"/>
</dbReference>
<dbReference type="Gene3D" id="3.40.50.150">
    <property type="entry name" value="Vaccinia Virus protein VP39"/>
    <property type="match status" value="1"/>
</dbReference>
<dbReference type="PANTHER" id="PTHR20974:SF0">
    <property type="entry name" value="UPF0585 PROTEIN CG18661"/>
    <property type="match status" value="1"/>
</dbReference>
<reference evidence="1 2" key="1">
    <citation type="submission" date="2018-05" db="EMBL/GenBank/DDBJ databases">
        <title>Vibrio limimaris sp. nov., isolated from marine sediment.</title>
        <authorList>
            <person name="Li C.-M."/>
        </authorList>
    </citation>
    <scope>NUCLEOTIDE SEQUENCE [LARGE SCALE GENOMIC DNA]</scope>
    <source>
        <strain evidence="1 2">E4404</strain>
    </source>
</reference>
<gene>
    <name evidence="1" type="ORF">DI392_15020</name>
</gene>
<proteinExistence type="predicted"/>
<dbReference type="AlphaFoldDB" id="A0A2U3B6F3"/>
<keyword evidence="2" id="KW-1185">Reference proteome</keyword>
<dbReference type="Proteomes" id="UP000245362">
    <property type="component" value="Unassembled WGS sequence"/>
</dbReference>
<evidence type="ECO:0000313" key="2">
    <source>
        <dbReference type="Proteomes" id="UP000245362"/>
    </source>
</evidence>
<dbReference type="PANTHER" id="PTHR20974">
    <property type="entry name" value="UPF0585 PROTEIN CG18661"/>
    <property type="match status" value="1"/>
</dbReference>
<evidence type="ECO:0008006" key="3">
    <source>
        <dbReference type="Google" id="ProtNLM"/>
    </source>
</evidence>
<dbReference type="OrthoDB" id="5563826at2"/>
<dbReference type="SUPFAM" id="SSF53335">
    <property type="entry name" value="S-adenosyl-L-methionine-dependent methyltransferases"/>
    <property type="match status" value="1"/>
</dbReference>
<organism evidence="1 2">
    <name type="scientific">Vibrio albus</name>
    <dbReference type="NCBI Taxonomy" id="2200953"/>
    <lineage>
        <taxon>Bacteria</taxon>
        <taxon>Pseudomonadati</taxon>
        <taxon>Pseudomonadota</taxon>
        <taxon>Gammaproteobacteria</taxon>
        <taxon>Vibrionales</taxon>
        <taxon>Vibrionaceae</taxon>
        <taxon>Vibrio</taxon>
    </lineage>
</organism>
<accession>A0A2U3B6F3</accession>
<name>A0A2U3B6F3_9VIBR</name>
<evidence type="ECO:0000313" key="1">
    <source>
        <dbReference type="EMBL" id="PWI32376.1"/>
    </source>
</evidence>
<protein>
    <recommendedName>
        <fullName evidence="3">DUF938 domain-containing protein</fullName>
    </recommendedName>
</protein>
<sequence length="196" mass="22083">MPKHFSPYCERNKQPILEQLSVYFKASQRVLEIGSGTGQHGVFFAEQLPHLIWHTSDMPENHVSISAWINESGLHNITLPVEFTIGRDAWPDVPVDAVFTANTTHIMQPEEARQMMELIASNLPDGGIFCQYGPMKIHGEYTSDSNRDFDKTLKASGFGGIRSVEQLINWGKGMQLIKKIPMPANNFLLVWQVSKS</sequence>
<dbReference type="EMBL" id="QFWT01000009">
    <property type="protein sequence ID" value="PWI32376.1"/>
    <property type="molecule type" value="Genomic_DNA"/>
</dbReference>
<dbReference type="Pfam" id="PF06080">
    <property type="entry name" value="DUF938"/>
    <property type="match status" value="1"/>
</dbReference>
<dbReference type="InterPro" id="IPR010342">
    <property type="entry name" value="DUF938"/>
</dbReference>
<dbReference type="CDD" id="cd02440">
    <property type="entry name" value="AdoMet_MTases"/>
    <property type="match status" value="1"/>
</dbReference>
<comment type="caution">
    <text evidence="1">The sequence shown here is derived from an EMBL/GenBank/DDBJ whole genome shotgun (WGS) entry which is preliminary data.</text>
</comment>